<sequence length="436" mass="47217">MVEAAGTQPGRSGLSLVLSAWHDPAARIFNIDLLTVLIAILLPWSTTGVVIAAALWIFALLFTIEPRAMLRSLLRPVSVLPIAMFALALAGTLWSEASWSARLDAVGPTVKLLVLPLLFYHFERSPRGVWVFIAFLASCALLMVGSWLVAFDPDLSLKPYLSRGPYAPASGIVVKNYIAQSQEFVLCALALAYPVLTFLRTNRIWLAAVFAAIALSFLANMMFVVISRTALVTMPVMLAIFALLHLRLRTAIAALCAVALLAAVVWNISPQLRATVSKFFTDYRLTAIQNDESGIGSRLLYWQRSLQFFAAAPVIGHGTGSTRGLFERAAIGEVGARAIVVANPHNQTLNVAVQWGAVGVAVLYAMWLVHLLLFRGEGLAAWIGLLVVVQNIFTSLFNSHLFDFNEGWIYVLGVGVAGGMVLGARREAATEASSQP</sequence>
<name>A0A975P0D4_9BRAD</name>
<feature type="transmembrane region" description="Helical" evidence="5">
    <location>
        <begin position="33"/>
        <end position="61"/>
    </location>
</feature>
<dbReference type="Pfam" id="PF04932">
    <property type="entry name" value="Wzy_C"/>
    <property type="match status" value="1"/>
</dbReference>
<feature type="transmembrane region" description="Helical" evidence="5">
    <location>
        <begin position="251"/>
        <end position="269"/>
    </location>
</feature>
<dbReference type="GO" id="GO:0016020">
    <property type="term" value="C:membrane"/>
    <property type="evidence" value="ECO:0007669"/>
    <property type="project" value="UniProtKB-SubCell"/>
</dbReference>
<feature type="transmembrane region" description="Helical" evidence="5">
    <location>
        <begin position="203"/>
        <end position="219"/>
    </location>
</feature>
<dbReference type="PANTHER" id="PTHR37422">
    <property type="entry name" value="TEICHURONIC ACID BIOSYNTHESIS PROTEIN TUAE"/>
    <property type="match status" value="1"/>
</dbReference>
<feature type="transmembrane region" description="Helical" evidence="5">
    <location>
        <begin position="407"/>
        <end position="424"/>
    </location>
</feature>
<dbReference type="AlphaFoldDB" id="A0A975P0D4"/>
<evidence type="ECO:0000256" key="5">
    <source>
        <dbReference type="SAM" id="Phobius"/>
    </source>
</evidence>
<feature type="transmembrane region" description="Helical" evidence="5">
    <location>
        <begin position="129"/>
        <end position="150"/>
    </location>
</feature>
<reference evidence="7 8" key="1">
    <citation type="submission" date="2021-06" db="EMBL/GenBank/DDBJ databases">
        <title>Bradyrhizobium sp. S2-11-4 Genome sequencing.</title>
        <authorList>
            <person name="Jin L."/>
        </authorList>
    </citation>
    <scope>NUCLEOTIDE SEQUENCE [LARGE SCALE GENOMIC DNA]</scope>
    <source>
        <strain evidence="7 8">S2-11-4</strain>
    </source>
</reference>
<accession>A0A975P0D4</accession>
<evidence type="ECO:0000259" key="6">
    <source>
        <dbReference type="Pfam" id="PF04932"/>
    </source>
</evidence>
<dbReference type="InterPro" id="IPR051533">
    <property type="entry name" value="WaaL-like"/>
</dbReference>
<dbReference type="Proteomes" id="UP000676951">
    <property type="component" value="Chromosome"/>
</dbReference>
<dbReference type="RefSeq" id="WP_215605365.1">
    <property type="nucleotide sequence ID" value="NZ_CP076136.1"/>
</dbReference>
<feature type="transmembrane region" description="Helical" evidence="5">
    <location>
        <begin position="352"/>
        <end position="373"/>
    </location>
</feature>
<evidence type="ECO:0000256" key="2">
    <source>
        <dbReference type="ARBA" id="ARBA00022692"/>
    </source>
</evidence>
<feature type="transmembrane region" description="Helical" evidence="5">
    <location>
        <begin position="380"/>
        <end position="401"/>
    </location>
</feature>
<evidence type="ECO:0000313" key="7">
    <source>
        <dbReference type="EMBL" id="QWG24622.1"/>
    </source>
</evidence>
<feature type="transmembrane region" description="Helical" evidence="5">
    <location>
        <begin position="105"/>
        <end position="122"/>
    </location>
</feature>
<dbReference type="EMBL" id="CP076136">
    <property type="protein sequence ID" value="QWG24622.1"/>
    <property type="molecule type" value="Genomic_DNA"/>
</dbReference>
<keyword evidence="4 5" id="KW-0472">Membrane</keyword>
<evidence type="ECO:0000256" key="4">
    <source>
        <dbReference type="ARBA" id="ARBA00023136"/>
    </source>
</evidence>
<organism evidence="7 8">
    <name type="scientific">Bradyrhizobium sediminis</name>
    <dbReference type="NCBI Taxonomy" id="2840469"/>
    <lineage>
        <taxon>Bacteria</taxon>
        <taxon>Pseudomonadati</taxon>
        <taxon>Pseudomonadota</taxon>
        <taxon>Alphaproteobacteria</taxon>
        <taxon>Hyphomicrobiales</taxon>
        <taxon>Nitrobacteraceae</taxon>
        <taxon>Bradyrhizobium</taxon>
    </lineage>
</organism>
<keyword evidence="3 5" id="KW-1133">Transmembrane helix</keyword>
<dbReference type="PANTHER" id="PTHR37422:SF13">
    <property type="entry name" value="LIPOPOLYSACCHARIDE BIOSYNTHESIS PROTEIN PA4999-RELATED"/>
    <property type="match status" value="1"/>
</dbReference>
<feature type="transmembrane region" description="Helical" evidence="5">
    <location>
        <begin position="73"/>
        <end position="93"/>
    </location>
</feature>
<proteinExistence type="predicted"/>
<keyword evidence="8" id="KW-1185">Reference proteome</keyword>
<dbReference type="InterPro" id="IPR007016">
    <property type="entry name" value="O-antigen_ligase-rel_domated"/>
</dbReference>
<feature type="domain" description="O-antigen ligase-related" evidence="6">
    <location>
        <begin position="214"/>
        <end position="363"/>
    </location>
</feature>
<keyword evidence="7" id="KW-0436">Ligase</keyword>
<comment type="subcellular location">
    <subcellularLocation>
        <location evidence="1">Membrane</location>
        <topology evidence="1">Multi-pass membrane protein</topology>
    </subcellularLocation>
</comment>
<dbReference type="GO" id="GO:0016874">
    <property type="term" value="F:ligase activity"/>
    <property type="evidence" value="ECO:0007669"/>
    <property type="project" value="UniProtKB-KW"/>
</dbReference>
<protein>
    <submittedName>
        <fullName evidence="7">O-antigen ligase family protein</fullName>
    </submittedName>
</protein>
<gene>
    <name evidence="7" type="ORF">KMZ93_06920</name>
</gene>
<evidence type="ECO:0000256" key="3">
    <source>
        <dbReference type="ARBA" id="ARBA00022989"/>
    </source>
</evidence>
<evidence type="ECO:0000313" key="8">
    <source>
        <dbReference type="Proteomes" id="UP000676951"/>
    </source>
</evidence>
<keyword evidence="2 5" id="KW-0812">Transmembrane</keyword>
<evidence type="ECO:0000256" key="1">
    <source>
        <dbReference type="ARBA" id="ARBA00004141"/>
    </source>
</evidence>